<evidence type="ECO:0000256" key="1">
    <source>
        <dbReference type="ARBA" id="ARBA00004162"/>
    </source>
</evidence>
<sequence>MISTIILRAGSPDMLGTLVPMVLIMVVFYFFMIRPQVKKAKDHKKLVSELKKGDKIVTTAGIHGRIVDMNETTFLIEVESGAKIRFDKTAVSLDATKAAAPKVETPKIDTTKA</sequence>
<proteinExistence type="inferred from homology"/>
<evidence type="ECO:0000256" key="9">
    <source>
        <dbReference type="ARBA" id="ARBA00023010"/>
    </source>
</evidence>
<comment type="subcellular location">
    <subcellularLocation>
        <location evidence="1">Cell membrane</location>
        <topology evidence="1">Single-pass membrane protein</topology>
    </subcellularLocation>
</comment>
<dbReference type="GO" id="GO:0005886">
    <property type="term" value="C:plasma membrane"/>
    <property type="evidence" value="ECO:0007669"/>
    <property type="project" value="UniProtKB-SubCell"/>
</dbReference>
<keyword evidence="13" id="KW-1185">Reference proteome</keyword>
<gene>
    <name evidence="12" type="primary">yajC</name>
    <name evidence="12" type="ORF">FA047_18680</name>
</gene>
<organism evidence="12 13">
    <name type="scientific">Pedobacter frigoris</name>
    <dbReference type="NCBI Taxonomy" id="2571272"/>
    <lineage>
        <taxon>Bacteria</taxon>
        <taxon>Pseudomonadati</taxon>
        <taxon>Bacteroidota</taxon>
        <taxon>Sphingobacteriia</taxon>
        <taxon>Sphingobacteriales</taxon>
        <taxon>Sphingobacteriaceae</taxon>
        <taxon>Pedobacter</taxon>
    </lineage>
</organism>
<evidence type="ECO:0000256" key="2">
    <source>
        <dbReference type="ARBA" id="ARBA00006742"/>
    </source>
</evidence>
<evidence type="ECO:0000256" key="4">
    <source>
        <dbReference type="ARBA" id="ARBA00022448"/>
    </source>
</evidence>
<keyword evidence="6 11" id="KW-0812">Transmembrane</keyword>
<evidence type="ECO:0000256" key="5">
    <source>
        <dbReference type="ARBA" id="ARBA00022475"/>
    </source>
</evidence>
<dbReference type="EMBL" id="SWBQ01000006">
    <property type="protein sequence ID" value="TKC03969.1"/>
    <property type="molecule type" value="Genomic_DNA"/>
</dbReference>
<dbReference type="Pfam" id="PF02699">
    <property type="entry name" value="YajC"/>
    <property type="match status" value="1"/>
</dbReference>
<dbReference type="AlphaFoldDB" id="A0A4U1CCV0"/>
<comment type="similarity">
    <text evidence="2">Belongs to the YajC family.</text>
</comment>
<keyword evidence="8 11" id="KW-1133">Transmembrane helix</keyword>
<keyword evidence="9" id="KW-0811">Translocation</keyword>
<accession>A0A4U1CCV0</accession>
<evidence type="ECO:0000256" key="7">
    <source>
        <dbReference type="ARBA" id="ARBA00022927"/>
    </source>
</evidence>
<evidence type="ECO:0000256" key="11">
    <source>
        <dbReference type="SAM" id="Phobius"/>
    </source>
</evidence>
<dbReference type="PANTHER" id="PTHR33909:SF1">
    <property type="entry name" value="SEC TRANSLOCON ACCESSORY COMPLEX SUBUNIT YAJC"/>
    <property type="match status" value="1"/>
</dbReference>
<keyword evidence="4" id="KW-0813">Transport</keyword>
<evidence type="ECO:0000256" key="10">
    <source>
        <dbReference type="ARBA" id="ARBA00023136"/>
    </source>
</evidence>
<evidence type="ECO:0000313" key="13">
    <source>
        <dbReference type="Proteomes" id="UP000307244"/>
    </source>
</evidence>
<evidence type="ECO:0000313" key="12">
    <source>
        <dbReference type="EMBL" id="TKC03969.1"/>
    </source>
</evidence>
<keyword evidence="10 11" id="KW-0472">Membrane</keyword>
<dbReference type="GO" id="GO:0015031">
    <property type="term" value="P:protein transport"/>
    <property type="evidence" value="ECO:0007669"/>
    <property type="project" value="UniProtKB-KW"/>
</dbReference>
<reference evidence="12 13" key="1">
    <citation type="submission" date="2019-04" db="EMBL/GenBank/DDBJ databases">
        <title>Pedobacter sp. RP-3-15 sp. nov., isolated from Arctic soil.</title>
        <authorList>
            <person name="Dahal R.H."/>
            <person name="Kim D.-U."/>
        </authorList>
    </citation>
    <scope>NUCLEOTIDE SEQUENCE [LARGE SCALE GENOMIC DNA]</scope>
    <source>
        <strain evidence="12 13">RP-3-15</strain>
    </source>
</reference>
<dbReference type="PANTHER" id="PTHR33909">
    <property type="entry name" value="SEC TRANSLOCON ACCESSORY COMPLEX SUBUNIT YAJC"/>
    <property type="match status" value="1"/>
</dbReference>
<evidence type="ECO:0000256" key="3">
    <source>
        <dbReference type="ARBA" id="ARBA00014962"/>
    </source>
</evidence>
<dbReference type="InterPro" id="IPR003849">
    <property type="entry name" value="Preprotein_translocase_YajC"/>
</dbReference>
<dbReference type="PRINTS" id="PR01853">
    <property type="entry name" value="YAJCTRNLCASE"/>
</dbReference>
<dbReference type="SMART" id="SM01323">
    <property type="entry name" value="YajC"/>
    <property type="match status" value="1"/>
</dbReference>
<comment type="caution">
    <text evidence="12">The sequence shown here is derived from an EMBL/GenBank/DDBJ whole genome shotgun (WGS) entry which is preliminary data.</text>
</comment>
<dbReference type="RefSeq" id="WP_136837608.1">
    <property type="nucleotide sequence ID" value="NZ_SWBQ01000006.1"/>
</dbReference>
<protein>
    <recommendedName>
        <fullName evidence="3">Sec translocon accessory complex subunit YajC</fullName>
    </recommendedName>
</protein>
<keyword evidence="5" id="KW-1003">Cell membrane</keyword>
<keyword evidence="7" id="KW-0653">Protein transport</keyword>
<feature type="transmembrane region" description="Helical" evidence="11">
    <location>
        <begin position="14"/>
        <end position="33"/>
    </location>
</feature>
<dbReference type="Proteomes" id="UP000307244">
    <property type="component" value="Unassembled WGS sequence"/>
</dbReference>
<dbReference type="NCBIfam" id="TIGR00739">
    <property type="entry name" value="yajC"/>
    <property type="match status" value="1"/>
</dbReference>
<name>A0A4U1CCV0_9SPHI</name>
<evidence type="ECO:0000256" key="8">
    <source>
        <dbReference type="ARBA" id="ARBA00022989"/>
    </source>
</evidence>
<dbReference type="OrthoDB" id="9800132at2"/>
<evidence type="ECO:0000256" key="6">
    <source>
        <dbReference type="ARBA" id="ARBA00022692"/>
    </source>
</evidence>